<evidence type="ECO:0000256" key="10">
    <source>
        <dbReference type="ARBA" id="ARBA00023128"/>
    </source>
</evidence>
<proteinExistence type="inferred from homology"/>
<keyword evidence="7 12" id="KW-0375">Hydrogen ion transport</keyword>
<comment type="similarity">
    <text evidence="2 12">Belongs to the ATPase protein 8 family.</text>
</comment>
<evidence type="ECO:0000256" key="11">
    <source>
        <dbReference type="ARBA" id="ARBA00023136"/>
    </source>
</evidence>
<dbReference type="Pfam" id="PF00895">
    <property type="entry name" value="ATP-synt_8"/>
    <property type="match status" value="1"/>
</dbReference>
<evidence type="ECO:0000256" key="7">
    <source>
        <dbReference type="ARBA" id="ARBA00022781"/>
    </source>
</evidence>
<dbReference type="GO" id="GO:0045259">
    <property type="term" value="C:proton-transporting ATP synthase complex"/>
    <property type="evidence" value="ECO:0007669"/>
    <property type="project" value="UniProtKB-KW"/>
</dbReference>
<evidence type="ECO:0000256" key="3">
    <source>
        <dbReference type="ARBA" id="ARBA00011291"/>
    </source>
</evidence>
<dbReference type="EMBL" id="MK393986">
    <property type="protein sequence ID" value="QDI93884.1"/>
    <property type="molecule type" value="Genomic_DNA"/>
</dbReference>
<dbReference type="EMBL" id="MK394002">
    <property type="protein sequence ID" value="QDI94092.1"/>
    <property type="molecule type" value="Genomic_DNA"/>
</dbReference>
<evidence type="ECO:0000256" key="8">
    <source>
        <dbReference type="ARBA" id="ARBA00022989"/>
    </source>
</evidence>
<dbReference type="InterPro" id="IPR001421">
    <property type="entry name" value="ATP8_metazoa"/>
</dbReference>
<evidence type="ECO:0000256" key="12">
    <source>
        <dbReference type="RuleBase" id="RU003661"/>
    </source>
</evidence>
<keyword evidence="6 12" id="KW-0812">Transmembrane</keyword>
<evidence type="ECO:0000256" key="13">
    <source>
        <dbReference type="SAM" id="Phobius"/>
    </source>
</evidence>
<dbReference type="GO" id="GO:0015078">
    <property type="term" value="F:proton transmembrane transporter activity"/>
    <property type="evidence" value="ECO:0007669"/>
    <property type="project" value="InterPro"/>
</dbReference>
<keyword evidence="5 12" id="KW-0138">CF(0)</keyword>
<keyword evidence="9 12" id="KW-0406">Ion transport</keyword>
<sequence length="53" mass="6544">MPQMSPMWWLPLFLMFLTVYLFFMASMYSYNVYSNKNNSSPKHSNIKKNNWKW</sequence>
<evidence type="ECO:0000256" key="2">
    <source>
        <dbReference type="ARBA" id="ARBA00008892"/>
    </source>
</evidence>
<comment type="subunit">
    <text evidence="3">F-type ATPases have 2 components, CF(1) - the catalytic core - and CF(0) - the membrane proton channel.</text>
</comment>
<geneLocation type="mitochondrion" evidence="14"/>
<evidence type="ECO:0000256" key="5">
    <source>
        <dbReference type="ARBA" id="ARBA00022547"/>
    </source>
</evidence>
<evidence type="ECO:0000256" key="4">
    <source>
        <dbReference type="ARBA" id="ARBA00022448"/>
    </source>
</evidence>
<evidence type="ECO:0000256" key="1">
    <source>
        <dbReference type="ARBA" id="ARBA00004304"/>
    </source>
</evidence>
<dbReference type="GO" id="GO:0031966">
    <property type="term" value="C:mitochondrial membrane"/>
    <property type="evidence" value="ECO:0007669"/>
    <property type="project" value="UniProtKB-SubCell"/>
</dbReference>
<protein>
    <recommendedName>
        <fullName evidence="12">ATP synthase complex subunit 8</fullName>
    </recommendedName>
</protein>
<feature type="transmembrane region" description="Helical" evidence="13">
    <location>
        <begin position="12"/>
        <end position="33"/>
    </location>
</feature>
<gene>
    <name evidence="14" type="primary">ATP8</name>
</gene>
<dbReference type="AlphaFoldDB" id="A0A514LQK0"/>
<evidence type="ECO:0000313" key="14">
    <source>
        <dbReference type="EMBL" id="QDI94092.1"/>
    </source>
</evidence>
<evidence type="ECO:0000256" key="9">
    <source>
        <dbReference type="ARBA" id="ARBA00023065"/>
    </source>
</evidence>
<keyword evidence="8 13" id="KW-1133">Transmembrane helix</keyword>
<organism evidence="14">
    <name type="scientific">Pseudophylus stundjuki</name>
    <dbReference type="NCBI Taxonomy" id="863833"/>
    <lineage>
        <taxon>Eukaryota</taxon>
        <taxon>Metazoa</taxon>
        <taxon>Ecdysozoa</taxon>
        <taxon>Arthropoda</taxon>
        <taxon>Hexapoda</taxon>
        <taxon>Insecta</taxon>
        <taxon>Pterygota</taxon>
        <taxon>Neoptera</taxon>
        <taxon>Paraneoptera</taxon>
        <taxon>Hemiptera</taxon>
        <taxon>Heteroptera</taxon>
        <taxon>Panheteroptera</taxon>
        <taxon>Cimicomorpha</taxon>
        <taxon>Miridae</taxon>
        <taxon>Phylini</taxon>
        <taxon>Pseudophylus</taxon>
    </lineage>
</organism>
<evidence type="ECO:0000256" key="6">
    <source>
        <dbReference type="ARBA" id="ARBA00022692"/>
    </source>
</evidence>
<keyword evidence="11 13" id="KW-0472">Membrane</keyword>
<dbReference type="GO" id="GO:0015986">
    <property type="term" value="P:proton motive force-driven ATP synthesis"/>
    <property type="evidence" value="ECO:0007669"/>
    <property type="project" value="InterPro"/>
</dbReference>
<name>A0A514LQK0_9HEMI</name>
<keyword evidence="10 12" id="KW-0496">Mitochondrion</keyword>
<comment type="subcellular location">
    <subcellularLocation>
        <location evidence="1 12">Mitochondrion membrane</location>
        <topology evidence="1 12">Single-pass membrane protein</topology>
    </subcellularLocation>
</comment>
<accession>A0A514LQK0</accession>
<reference evidence="14" key="1">
    <citation type="journal article" date="2019" name="Methods Ecol Evol">
        <title>Cost efficient high throughput capture of museum arthropod specimen DNA using PCR generated baits.</title>
        <authorList>
            <person name="Knyshov A."/>
            <person name="Gordon E.R.L."/>
            <person name="Weirauch C."/>
        </authorList>
    </citation>
    <scope>NUCLEOTIDE SEQUENCE</scope>
</reference>
<keyword evidence="4 12" id="KW-0813">Transport</keyword>